<dbReference type="Pfam" id="PF03567">
    <property type="entry name" value="Sulfotransfer_2"/>
    <property type="match status" value="1"/>
</dbReference>
<evidence type="ECO:0008006" key="11">
    <source>
        <dbReference type="Google" id="ProtNLM"/>
    </source>
</evidence>
<dbReference type="PANTHER" id="PTHR12137">
    <property type="entry name" value="CARBOHYDRATE SULFOTRANSFERASE"/>
    <property type="match status" value="1"/>
</dbReference>
<evidence type="ECO:0000256" key="2">
    <source>
        <dbReference type="ARBA" id="ARBA00006339"/>
    </source>
</evidence>
<sequence>MHRKSPVVSTPLVSTTRNIATRYGLLLLTALTCVWIQHNHLPNEIPVPITPSHPIQALASDLSSALTPSVSGIDFSTNEDEADRIVRRAYERTYAKILPCNDYIGGEDCIRQSTEYYKPSSVNAATRLPFPWWFQTLLRDLPESGVYGSWHEMNAASPPIKFCTIAKVATTEWHKIFCTLNNHRNNHNCKIEPDLDDDDSYECWAQKCVYTTGEEGTVPSDAPKAVMLRDPLERLLSAYLNKCHSEYYRLNEHHCEPLEIFDTKYNESGVFDHIREDDQQMFAAYLDVMPLSWNMHFIPQAFSCDLYRLKLLRISFIRIERNINQYSFIGNMDGNFMSDLSRMANQFGGTLPGILDDFFNYTTTDSKHINVGSGEGHSTKAPEKVARFYTAQSLRKALEYVSIDYVVFGLQVPDWAKEMLREDGG</sequence>
<dbReference type="EMBL" id="JALLPJ020000301">
    <property type="protein sequence ID" value="KAL3796081.1"/>
    <property type="molecule type" value="Genomic_DNA"/>
</dbReference>
<reference evidence="9 10" key="1">
    <citation type="submission" date="2024-10" db="EMBL/GenBank/DDBJ databases">
        <title>Updated reference genomes for cyclostephanoid diatoms.</title>
        <authorList>
            <person name="Roberts W.R."/>
            <person name="Alverson A.J."/>
        </authorList>
    </citation>
    <scope>NUCLEOTIDE SEQUENCE [LARGE SCALE GENOMIC DNA]</scope>
    <source>
        <strain evidence="9 10">AJA010-31</strain>
    </source>
</reference>
<dbReference type="GO" id="GO:0008146">
    <property type="term" value="F:sulfotransferase activity"/>
    <property type="evidence" value="ECO:0007669"/>
    <property type="project" value="UniProtKB-ARBA"/>
</dbReference>
<evidence type="ECO:0000256" key="1">
    <source>
        <dbReference type="ARBA" id="ARBA00004323"/>
    </source>
</evidence>
<evidence type="ECO:0000256" key="7">
    <source>
        <dbReference type="ARBA" id="ARBA00023136"/>
    </source>
</evidence>
<keyword evidence="4" id="KW-0812">Transmembrane</keyword>
<protein>
    <recommendedName>
        <fullName evidence="11">Sulfotransferase</fullName>
    </recommendedName>
</protein>
<evidence type="ECO:0000313" key="9">
    <source>
        <dbReference type="EMBL" id="KAL3796081.1"/>
    </source>
</evidence>
<evidence type="ECO:0000256" key="5">
    <source>
        <dbReference type="ARBA" id="ARBA00022989"/>
    </source>
</evidence>
<keyword evidence="3" id="KW-0808">Transferase</keyword>
<keyword evidence="7" id="KW-0472">Membrane</keyword>
<proteinExistence type="inferred from homology"/>
<dbReference type="Proteomes" id="UP001530400">
    <property type="component" value="Unassembled WGS sequence"/>
</dbReference>
<dbReference type="GO" id="GO:0000139">
    <property type="term" value="C:Golgi membrane"/>
    <property type="evidence" value="ECO:0007669"/>
    <property type="project" value="UniProtKB-SubCell"/>
</dbReference>
<name>A0ABD3Q8T2_9STRA</name>
<dbReference type="InterPro" id="IPR005331">
    <property type="entry name" value="Sulfotransferase"/>
</dbReference>
<organism evidence="9 10">
    <name type="scientific">Cyclotella atomus</name>
    <dbReference type="NCBI Taxonomy" id="382360"/>
    <lineage>
        <taxon>Eukaryota</taxon>
        <taxon>Sar</taxon>
        <taxon>Stramenopiles</taxon>
        <taxon>Ochrophyta</taxon>
        <taxon>Bacillariophyta</taxon>
        <taxon>Coscinodiscophyceae</taxon>
        <taxon>Thalassiosirophycidae</taxon>
        <taxon>Stephanodiscales</taxon>
        <taxon>Stephanodiscaceae</taxon>
        <taxon>Cyclotella</taxon>
    </lineage>
</organism>
<evidence type="ECO:0000256" key="6">
    <source>
        <dbReference type="ARBA" id="ARBA00023034"/>
    </source>
</evidence>
<evidence type="ECO:0000313" key="10">
    <source>
        <dbReference type="Proteomes" id="UP001530400"/>
    </source>
</evidence>
<evidence type="ECO:0000256" key="3">
    <source>
        <dbReference type="ARBA" id="ARBA00022679"/>
    </source>
</evidence>
<dbReference type="PANTHER" id="PTHR12137:SF54">
    <property type="entry name" value="CARBOHYDRATE SULFOTRANSFERASE"/>
    <property type="match status" value="1"/>
</dbReference>
<dbReference type="InterPro" id="IPR018011">
    <property type="entry name" value="Carb_sulfotrans_8-10"/>
</dbReference>
<keyword evidence="10" id="KW-1185">Reference proteome</keyword>
<comment type="caution">
    <text evidence="9">The sequence shown here is derived from an EMBL/GenBank/DDBJ whole genome shotgun (WGS) entry which is preliminary data.</text>
</comment>
<evidence type="ECO:0000256" key="4">
    <source>
        <dbReference type="ARBA" id="ARBA00022692"/>
    </source>
</evidence>
<dbReference type="AlphaFoldDB" id="A0ABD3Q8T2"/>
<keyword evidence="8" id="KW-0325">Glycoprotein</keyword>
<evidence type="ECO:0000256" key="8">
    <source>
        <dbReference type="ARBA" id="ARBA00023180"/>
    </source>
</evidence>
<keyword evidence="6" id="KW-0333">Golgi apparatus</keyword>
<comment type="similarity">
    <text evidence="2">Belongs to the sulfotransferase 2 family.</text>
</comment>
<gene>
    <name evidence="9" type="ORF">ACHAWO_003237</name>
</gene>
<comment type="subcellular location">
    <subcellularLocation>
        <location evidence="1">Golgi apparatus membrane</location>
        <topology evidence="1">Single-pass type II membrane protein</topology>
    </subcellularLocation>
</comment>
<accession>A0ABD3Q8T2</accession>
<keyword evidence="5" id="KW-1133">Transmembrane helix</keyword>